<feature type="region of interest" description="Disordered" evidence="1">
    <location>
        <begin position="71"/>
        <end position="119"/>
    </location>
</feature>
<dbReference type="Proteomes" id="UP000186922">
    <property type="component" value="Unassembled WGS sequence"/>
</dbReference>
<feature type="compositionally biased region" description="Acidic residues" evidence="1">
    <location>
        <begin position="233"/>
        <end position="247"/>
    </location>
</feature>
<comment type="caution">
    <text evidence="2">The sequence shown here is derived from an EMBL/GenBank/DDBJ whole genome shotgun (WGS) entry which is preliminary data.</text>
</comment>
<protein>
    <submittedName>
        <fullName evidence="2">Uncharacterized protein</fullName>
    </submittedName>
</protein>
<dbReference type="AlphaFoldDB" id="A0A1D1VRS3"/>
<evidence type="ECO:0000256" key="1">
    <source>
        <dbReference type="SAM" id="MobiDB-lite"/>
    </source>
</evidence>
<proteinExistence type="predicted"/>
<dbReference type="EMBL" id="BDGG01000010">
    <property type="protein sequence ID" value="GAV04255.1"/>
    <property type="molecule type" value="Genomic_DNA"/>
</dbReference>
<accession>A0A1D1VRS3</accession>
<feature type="compositionally biased region" description="Low complexity" evidence="1">
    <location>
        <begin position="71"/>
        <end position="87"/>
    </location>
</feature>
<dbReference type="OrthoDB" id="10067326at2759"/>
<organism evidence="2 3">
    <name type="scientific">Ramazzottius varieornatus</name>
    <name type="common">Water bear</name>
    <name type="synonym">Tardigrade</name>
    <dbReference type="NCBI Taxonomy" id="947166"/>
    <lineage>
        <taxon>Eukaryota</taxon>
        <taxon>Metazoa</taxon>
        <taxon>Ecdysozoa</taxon>
        <taxon>Tardigrada</taxon>
        <taxon>Eutardigrada</taxon>
        <taxon>Parachela</taxon>
        <taxon>Hypsibioidea</taxon>
        <taxon>Ramazzottiidae</taxon>
        <taxon>Ramazzottius</taxon>
    </lineage>
</organism>
<feature type="region of interest" description="Disordered" evidence="1">
    <location>
        <begin position="230"/>
        <end position="273"/>
    </location>
</feature>
<keyword evidence="3" id="KW-1185">Reference proteome</keyword>
<reference evidence="2 3" key="1">
    <citation type="journal article" date="2016" name="Nat. Commun.">
        <title>Extremotolerant tardigrade genome and improved radiotolerance of human cultured cells by tardigrade-unique protein.</title>
        <authorList>
            <person name="Hashimoto T."/>
            <person name="Horikawa D.D."/>
            <person name="Saito Y."/>
            <person name="Kuwahara H."/>
            <person name="Kozuka-Hata H."/>
            <person name="Shin-I T."/>
            <person name="Minakuchi Y."/>
            <person name="Ohishi K."/>
            <person name="Motoyama A."/>
            <person name="Aizu T."/>
            <person name="Enomoto A."/>
            <person name="Kondo K."/>
            <person name="Tanaka S."/>
            <person name="Hara Y."/>
            <person name="Koshikawa S."/>
            <person name="Sagara H."/>
            <person name="Miura T."/>
            <person name="Yokobori S."/>
            <person name="Miyagawa K."/>
            <person name="Suzuki Y."/>
            <person name="Kubo T."/>
            <person name="Oyama M."/>
            <person name="Kohara Y."/>
            <person name="Fujiyama A."/>
            <person name="Arakawa K."/>
            <person name="Katayama T."/>
            <person name="Toyoda A."/>
            <person name="Kunieda T."/>
        </authorList>
    </citation>
    <scope>NUCLEOTIDE SEQUENCE [LARGE SCALE GENOMIC DNA]</scope>
    <source>
        <strain evidence="2 3">YOKOZUNA-1</strain>
    </source>
</reference>
<sequence>MPVPISRWSNRSGKTIEESLFYRLSKVAKSPDDPWNELQDPEVTNLNYSAYWSSQWTFISESYSSFQSYSSGDFERPPSSIRSSSAESVRKKAPSENKVSVITDKKENKASSRATPRGKVTPKLSRLLPLPLKTASIRRYPAELYDEGRRTKFPEKAFVHRNELLTTTEEQDALVTESCEDLSFLEYRRERVLRGQKVPIGRKDLEVDVVASRLAKKLLQYEAAVDKHLPDADWVDEEEREPYDDEQALPRKPLVPIAVNPNEDPNDASFDAV</sequence>
<evidence type="ECO:0000313" key="3">
    <source>
        <dbReference type="Proteomes" id="UP000186922"/>
    </source>
</evidence>
<gene>
    <name evidence="2" type="primary">RvY_14563-1</name>
    <name evidence="2" type="synonym">RvY_14563.1</name>
    <name evidence="2" type="ORF">RvY_14563</name>
</gene>
<evidence type="ECO:0000313" key="2">
    <source>
        <dbReference type="EMBL" id="GAV04255.1"/>
    </source>
</evidence>
<name>A0A1D1VRS3_RAMVA</name>